<evidence type="ECO:0000313" key="3">
    <source>
        <dbReference type="Proteomes" id="UP000178893"/>
    </source>
</evidence>
<name>A0A1G2DYU7_9BACT</name>
<keyword evidence="1" id="KW-0812">Transmembrane</keyword>
<keyword evidence="1" id="KW-0472">Membrane</keyword>
<proteinExistence type="predicted"/>
<gene>
    <name evidence="2" type="ORF">A2V72_01620</name>
</gene>
<comment type="caution">
    <text evidence="2">The sequence shown here is derived from an EMBL/GenBank/DDBJ whole genome shotgun (WGS) entry which is preliminary data.</text>
</comment>
<keyword evidence="1" id="KW-1133">Transmembrane helix</keyword>
<dbReference type="AlphaFoldDB" id="A0A1G2DYU7"/>
<evidence type="ECO:0008006" key="4">
    <source>
        <dbReference type="Google" id="ProtNLM"/>
    </source>
</evidence>
<organism evidence="2 3">
    <name type="scientific">Candidatus Nealsonbacteria bacterium RBG_13_37_56</name>
    <dbReference type="NCBI Taxonomy" id="1801661"/>
    <lineage>
        <taxon>Bacteria</taxon>
        <taxon>Candidatus Nealsoniibacteriota</taxon>
    </lineage>
</organism>
<dbReference type="Proteomes" id="UP000178893">
    <property type="component" value="Unassembled WGS sequence"/>
</dbReference>
<reference evidence="2 3" key="1">
    <citation type="journal article" date="2016" name="Nat. Commun.">
        <title>Thousands of microbial genomes shed light on interconnected biogeochemical processes in an aquifer system.</title>
        <authorList>
            <person name="Anantharaman K."/>
            <person name="Brown C.T."/>
            <person name="Hug L.A."/>
            <person name="Sharon I."/>
            <person name="Castelle C.J."/>
            <person name="Probst A.J."/>
            <person name="Thomas B.C."/>
            <person name="Singh A."/>
            <person name="Wilkins M.J."/>
            <person name="Karaoz U."/>
            <person name="Brodie E.L."/>
            <person name="Williams K.H."/>
            <person name="Hubbard S.S."/>
            <person name="Banfield J.F."/>
        </authorList>
    </citation>
    <scope>NUCLEOTIDE SEQUENCE [LARGE SCALE GENOMIC DNA]</scope>
</reference>
<evidence type="ECO:0000313" key="2">
    <source>
        <dbReference type="EMBL" id="OGZ18190.1"/>
    </source>
</evidence>
<accession>A0A1G2DYU7</accession>
<evidence type="ECO:0000256" key="1">
    <source>
        <dbReference type="SAM" id="Phobius"/>
    </source>
</evidence>
<feature type="transmembrane region" description="Helical" evidence="1">
    <location>
        <begin position="12"/>
        <end position="38"/>
    </location>
</feature>
<sequence>MVIQIAPKEKIRISTFTVIGGIVCFFLAAFLASAYFYFDLNVNKMNEKIRQKQLQLGPIEKSIKEKEQELIPIKGKIDSFEALIGQHQTSLDIYGFLEKNSLPKVWFSDFKFSSEEKMVNISGQTDSFITLEQQVNVLKKNQEDFLESIKLRNVEVDEEGGINFEIEFIFKAQIFKPSLIKEDAAEDVN</sequence>
<dbReference type="EMBL" id="MHLW01000012">
    <property type="protein sequence ID" value="OGZ18190.1"/>
    <property type="molecule type" value="Genomic_DNA"/>
</dbReference>
<protein>
    <recommendedName>
        <fullName evidence="4">PilN domain-containing protein</fullName>
    </recommendedName>
</protein>